<comment type="caution">
    <text evidence="2">The sequence shown here is derived from an EMBL/GenBank/DDBJ whole genome shotgun (WGS) entry which is preliminary data.</text>
</comment>
<name>A0A917KE20_9ACTN</name>
<evidence type="ECO:0000313" key="2">
    <source>
        <dbReference type="EMBL" id="GGJ10012.1"/>
    </source>
</evidence>
<reference evidence="2" key="2">
    <citation type="submission" date="2020-09" db="EMBL/GenBank/DDBJ databases">
        <authorList>
            <person name="Sun Q."/>
            <person name="Zhou Y."/>
        </authorList>
    </citation>
    <scope>NUCLEOTIDE SEQUENCE</scope>
    <source>
        <strain evidence="2">CGMCC 4.7272</strain>
    </source>
</reference>
<feature type="compositionally biased region" description="Basic and acidic residues" evidence="1">
    <location>
        <begin position="49"/>
        <end position="67"/>
    </location>
</feature>
<keyword evidence="3" id="KW-1185">Reference proteome</keyword>
<accession>A0A917KE20</accession>
<feature type="region of interest" description="Disordered" evidence="1">
    <location>
        <begin position="49"/>
        <end position="75"/>
    </location>
</feature>
<dbReference type="EMBL" id="BMMU01000001">
    <property type="protein sequence ID" value="GGJ10012.1"/>
    <property type="molecule type" value="Genomic_DNA"/>
</dbReference>
<organism evidence="2 3">
    <name type="scientific">Streptomyces lacrimifluminis</name>
    <dbReference type="NCBI Taxonomy" id="1500077"/>
    <lineage>
        <taxon>Bacteria</taxon>
        <taxon>Bacillati</taxon>
        <taxon>Actinomycetota</taxon>
        <taxon>Actinomycetes</taxon>
        <taxon>Kitasatosporales</taxon>
        <taxon>Streptomycetaceae</taxon>
        <taxon>Streptomyces</taxon>
    </lineage>
</organism>
<proteinExistence type="predicted"/>
<evidence type="ECO:0000256" key="1">
    <source>
        <dbReference type="SAM" id="MobiDB-lite"/>
    </source>
</evidence>
<reference evidence="2" key="1">
    <citation type="journal article" date="2014" name="Int. J. Syst. Evol. Microbiol.">
        <title>Complete genome sequence of Corynebacterium casei LMG S-19264T (=DSM 44701T), isolated from a smear-ripened cheese.</title>
        <authorList>
            <consortium name="US DOE Joint Genome Institute (JGI-PGF)"/>
            <person name="Walter F."/>
            <person name="Albersmeier A."/>
            <person name="Kalinowski J."/>
            <person name="Ruckert C."/>
        </authorList>
    </citation>
    <scope>NUCLEOTIDE SEQUENCE</scope>
    <source>
        <strain evidence="2">CGMCC 4.7272</strain>
    </source>
</reference>
<protein>
    <submittedName>
        <fullName evidence="2">Uncharacterized protein</fullName>
    </submittedName>
</protein>
<dbReference type="AlphaFoldDB" id="A0A917KE20"/>
<sequence>MAGAGVPRAMERRWEQARLGELVAWMEEKGGPVTEAELAAAEAERREAGRIFADRDRDRDRDRECERGSATPMDA</sequence>
<evidence type="ECO:0000313" key="3">
    <source>
        <dbReference type="Proteomes" id="UP000625682"/>
    </source>
</evidence>
<dbReference type="Proteomes" id="UP000625682">
    <property type="component" value="Unassembled WGS sequence"/>
</dbReference>
<gene>
    <name evidence="2" type="ORF">GCM10012282_03260</name>
</gene>